<name>A0A418W880_9SPHN</name>
<keyword evidence="1 2" id="KW-0808">Transferase</keyword>
<dbReference type="Proteomes" id="UP000286100">
    <property type="component" value="Unassembled WGS sequence"/>
</dbReference>
<dbReference type="InterPro" id="IPR023606">
    <property type="entry name" value="CoA-Trfase_III_dom_1_sf"/>
</dbReference>
<keyword evidence="3" id="KW-1185">Reference proteome</keyword>
<dbReference type="Gene3D" id="3.30.1540.10">
    <property type="entry name" value="formyl-coa transferase, domain 3"/>
    <property type="match status" value="1"/>
</dbReference>
<dbReference type="PANTHER" id="PTHR48207">
    <property type="entry name" value="SUCCINATE--HYDROXYMETHYLGLUTARATE COA-TRANSFERASE"/>
    <property type="match status" value="1"/>
</dbReference>
<dbReference type="Pfam" id="PF02515">
    <property type="entry name" value="CoA_transf_3"/>
    <property type="match status" value="1"/>
</dbReference>
<dbReference type="SUPFAM" id="SSF89796">
    <property type="entry name" value="CoA-transferase family III (CaiB/BaiF)"/>
    <property type="match status" value="1"/>
</dbReference>
<dbReference type="AlphaFoldDB" id="A0A418W880"/>
<evidence type="ECO:0000256" key="1">
    <source>
        <dbReference type="ARBA" id="ARBA00022679"/>
    </source>
</evidence>
<proteinExistence type="predicted"/>
<dbReference type="InterPro" id="IPR003673">
    <property type="entry name" value="CoA-Trfase_fam_III"/>
</dbReference>
<dbReference type="PANTHER" id="PTHR48207:SF3">
    <property type="entry name" value="SUCCINATE--HYDROXYMETHYLGLUTARATE COA-TRANSFERASE"/>
    <property type="match status" value="1"/>
</dbReference>
<protein>
    <submittedName>
        <fullName evidence="2">CoA transferase</fullName>
    </submittedName>
</protein>
<reference evidence="2 3" key="1">
    <citation type="submission" date="2018-09" db="EMBL/GenBank/DDBJ databases">
        <authorList>
            <person name="Zhu H."/>
        </authorList>
    </citation>
    <scope>NUCLEOTIDE SEQUENCE [LARGE SCALE GENOMIC DNA]</scope>
    <source>
        <strain evidence="2 3">K2R01-6</strain>
    </source>
</reference>
<evidence type="ECO:0000313" key="2">
    <source>
        <dbReference type="EMBL" id="RJF86210.1"/>
    </source>
</evidence>
<sequence length="403" mass="42455">MAPLAGVRVLDLSRVLAGPWATMQLADLGAEVIKVERPGAGDDTRAWGPPWFYNEAGERLTSSYYLSANRNKKSLAIDLASERGQEIVRALAAKSDIVVENFKQGGLKAYGLDWDSLKAVNPKLVYCSITGFGQDGPRAHEAGYDFMIQGMSGLMSVTGPIGGEPYRVGVALADVLTGLNATIAILAALRHAEATGEGQQIDMALFDVAVASMANQALGYLASGEAPGRIGNEHPSITPYQAFPTRDGHIILAIGNDGQFSRFVRQAGRPELADDPRFTTNALRTANRPALVPIITELLAARTTEEWMALLSQHAVPCGPINSLDAAFADPQAQHRGLSLSMPSAHGAVPGVRSPHRLSASPAVEPAAPPMVGENNAEVLAELLGLNGSEIDALLATGVIGAR</sequence>
<evidence type="ECO:0000313" key="3">
    <source>
        <dbReference type="Proteomes" id="UP000286100"/>
    </source>
</evidence>
<dbReference type="InterPro" id="IPR050483">
    <property type="entry name" value="CoA-transferase_III_domain"/>
</dbReference>
<organism evidence="2 3">
    <name type="scientific">Sphingomonas cavernae</name>
    <dbReference type="NCBI Taxonomy" id="2320861"/>
    <lineage>
        <taxon>Bacteria</taxon>
        <taxon>Pseudomonadati</taxon>
        <taxon>Pseudomonadota</taxon>
        <taxon>Alphaproteobacteria</taxon>
        <taxon>Sphingomonadales</taxon>
        <taxon>Sphingomonadaceae</taxon>
        <taxon>Sphingomonas</taxon>
    </lineage>
</organism>
<dbReference type="OrthoDB" id="5720311at2"/>
<dbReference type="Gene3D" id="3.40.50.10540">
    <property type="entry name" value="Crotonobetainyl-coa:carnitine coa-transferase, domain 1"/>
    <property type="match status" value="1"/>
</dbReference>
<dbReference type="EMBL" id="QYUM01000004">
    <property type="protein sequence ID" value="RJF86210.1"/>
    <property type="molecule type" value="Genomic_DNA"/>
</dbReference>
<gene>
    <name evidence="2" type="ORF">D3876_18725</name>
</gene>
<accession>A0A418W880</accession>
<dbReference type="GO" id="GO:0008410">
    <property type="term" value="F:CoA-transferase activity"/>
    <property type="evidence" value="ECO:0007669"/>
    <property type="project" value="TreeGrafter"/>
</dbReference>
<comment type="caution">
    <text evidence="2">The sequence shown here is derived from an EMBL/GenBank/DDBJ whole genome shotgun (WGS) entry which is preliminary data.</text>
</comment>
<dbReference type="InterPro" id="IPR044855">
    <property type="entry name" value="CoA-Trfase_III_dom3_sf"/>
</dbReference>